<dbReference type="Proteomes" id="UP000054010">
    <property type="component" value="Unassembled WGS sequence"/>
</dbReference>
<dbReference type="InterPro" id="IPR002034">
    <property type="entry name" value="AIPM/Hcit_synth_CS"/>
</dbReference>
<evidence type="ECO:0000256" key="4">
    <source>
        <dbReference type="ARBA" id="ARBA00022430"/>
    </source>
</evidence>
<dbReference type="PROSITE" id="PS50991">
    <property type="entry name" value="PYR_CT"/>
    <property type="match status" value="1"/>
</dbReference>
<name>E1IFS5_9CHLR</name>
<dbReference type="SUPFAM" id="SSF51569">
    <property type="entry name" value="Aldolase"/>
    <property type="match status" value="1"/>
</dbReference>
<keyword evidence="5" id="KW-0028">Amino-acid biosynthesis</keyword>
<dbReference type="InterPro" id="IPR054691">
    <property type="entry name" value="LeuA/HCS_post-cat"/>
</dbReference>
<dbReference type="Pfam" id="PF00682">
    <property type="entry name" value="HMGL-like"/>
    <property type="match status" value="1"/>
</dbReference>
<keyword evidence="7" id="KW-0464">Manganese</keyword>
<feature type="domain" description="Pyruvate carboxyltransferase" evidence="10">
    <location>
        <begin position="13"/>
        <end position="277"/>
    </location>
</feature>
<dbReference type="AlphaFoldDB" id="E1IFS5"/>
<dbReference type="GO" id="GO:0003852">
    <property type="term" value="F:2-isopropylmalate synthase activity"/>
    <property type="evidence" value="ECO:0007669"/>
    <property type="project" value="UniProtKB-EC"/>
</dbReference>
<protein>
    <recommendedName>
        <fullName evidence="3">2-isopropylmalate synthase</fullName>
        <ecNumber evidence="3">2.3.3.13</ecNumber>
    </recommendedName>
</protein>
<evidence type="ECO:0000256" key="6">
    <source>
        <dbReference type="ARBA" id="ARBA00022679"/>
    </source>
</evidence>
<sequence>MSSSRFSLPTDRVTLNEETLRDGEQTAGVTFLRDDKVAIARQIAAALPGCIINSGYPPISPAEVEAVRAVAQHVTGAQVECAGRATREDFQLCYHAVADAEMPRVSFWFPVSRLMLESRMGVSQAEILERAVELTRFGRDLVGERAGIDVALADASQTPETDLLIEACQRLTEAGADMIVVCDTIGRMLPDEVSDLVSKLVAGAPEAGICFHAHHDLGNGTANSIAALRAGARAVATAVNGLGERAGMPPTEEVVANLLLRRDALGLELLADSTALLPLSRLVAEYAGIAPHANKPVVGASVLLRETGTQVDWMQRDPRTFQIITPEFLGAERVTVVIGKMSSQESLALALADRGIYLEASELRRVFVALKELTGQQRTVSEADIARLVAGK</sequence>
<proteinExistence type="inferred from homology"/>
<keyword evidence="12" id="KW-1185">Reference proteome</keyword>
<gene>
    <name evidence="11" type="ORF">OSCT_2176</name>
</gene>
<reference evidence="11 12" key="1">
    <citation type="journal article" date="2011" name="J. Bacteriol.">
        <title>Draft genome sequence of the anoxygenic filamentous phototrophic bacterium Oscillochloris trichoides subsp. DG-6.</title>
        <authorList>
            <person name="Kuznetsov B.B."/>
            <person name="Ivanovsky R.N."/>
            <person name="Keppen O.I."/>
            <person name="Sukhacheva M.V."/>
            <person name="Bumazhkin B.K."/>
            <person name="Patutina E.O."/>
            <person name="Beletsky A.V."/>
            <person name="Mardanov A.V."/>
            <person name="Baslerov R.V."/>
            <person name="Panteleeva A.N."/>
            <person name="Kolganova T.V."/>
            <person name="Ravin N.V."/>
            <person name="Skryabin K.G."/>
        </authorList>
    </citation>
    <scope>NUCLEOTIDE SEQUENCE [LARGE SCALE GENOMIC DNA]</scope>
    <source>
        <strain evidence="11 12">DG-6</strain>
    </source>
</reference>
<dbReference type="InterPro" id="IPR000891">
    <property type="entry name" value="PYR_CT"/>
</dbReference>
<comment type="caution">
    <text evidence="11">The sequence shown here is derived from an EMBL/GenBank/DDBJ whole genome shotgun (WGS) entry which is preliminary data.</text>
</comment>
<evidence type="ECO:0000313" key="11">
    <source>
        <dbReference type="EMBL" id="EFO79966.1"/>
    </source>
</evidence>
<dbReference type="PROSITE" id="PS00815">
    <property type="entry name" value="AIPM_HOMOCIT_SYNTH_1"/>
    <property type="match status" value="1"/>
</dbReference>
<dbReference type="STRING" id="765420.OSCT_2176"/>
<dbReference type="EC" id="2.3.3.13" evidence="3"/>
<dbReference type="HOGENOM" id="CLU_022158_4_2_0"/>
<dbReference type="OrthoDB" id="9804858at2"/>
<keyword evidence="6 9" id="KW-0808">Transferase</keyword>
<evidence type="ECO:0000256" key="5">
    <source>
        <dbReference type="ARBA" id="ARBA00022605"/>
    </source>
</evidence>
<comment type="similarity">
    <text evidence="2">Belongs to the alpha-IPM synthase/homocitrate synthase family. LeuA type 1 subfamily.</text>
</comment>
<organism evidence="11 12">
    <name type="scientific">Oscillochloris trichoides DG-6</name>
    <dbReference type="NCBI Taxonomy" id="765420"/>
    <lineage>
        <taxon>Bacteria</taxon>
        <taxon>Bacillati</taxon>
        <taxon>Chloroflexota</taxon>
        <taxon>Chloroflexia</taxon>
        <taxon>Chloroflexales</taxon>
        <taxon>Chloroflexineae</taxon>
        <taxon>Oscillochloridaceae</taxon>
        <taxon>Oscillochloris</taxon>
    </lineage>
</organism>
<evidence type="ECO:0000313" key="12">
    <source>
        <dbReference type="Proteomes" id="UP000054010"/>
    </source>
</evidence>
<dbReference type="GO" id="GO:0009098">
    <property type="term" value="P:L-leucine biosynthetic process"/>
    <property type="evidence" value="ECO:0007669"/>
    <property type="project" value="UniProtKB-KW"/>
</dbReference>
<evidence type="ECO:0000256" key="3">
    <source>
        <dbReference type="ARBA" id="ARBA00012973"/>
    </source>
</evidence>
<evidence type="ECO:0000256" key="9">
    <source>
        <dbReference type="RuleBase" id="RU003523"/>
    </source>
</evidence>
<comment type="pathway">
    <text evidence="1">Amino-acid biosynthesis; L-leucine biosynthesis; L-leucine from 3-methyl-2-oxobutanoate: step 1/4.</text>
</comment>
<keyword evidence="4" id="KW-0432">Leucine biosynthesis</keyword>
<dbReference type="EMBL" id="ADVR01000094">
    <property type="protein sequence ID" value="EFO79966.1"/>
    <property type="molecule type" value="Genomic_DNA"/>
</dbReference>
<keyword evidence="8" id="KW-0100">Branched-chain amino acid biosynthesis</keyword>
<dbReference type="Pfam" id="PF22617">
    <property type="entry name" value="HCS_D2"/>
    <property type="match status" value="1"/>
</dbReference>
<evidence type="ECO:0000256" key="1">
    <source>
        <dbReference type="ARBA" id="ARBA00004689"/>
    </source>
</evidence>
<evidence type="ECO:0000259" key="10">
    <source>
        <dbReference type="PROSITE" id="PS50991"/>
    </source>
</evidence>
<evidence type="ECO:0000256" key="7">
    <source>
        <dbReference type="ARBA" id="ARBA00023211"/>
    </source>
</evidence>
<evidence type="ECO:0000256" key="2">
    <source>
        <dbReference type="ARBA" id="ARBA00009396"/>
    </source>
</evidence>
<dbReference type="InterPro" id="IPR050073">
    <property type="entry name" value="2-IPM_HCS-like"/>
</dbReference>
<dbReference type="eggNOG" id="COG0119">
    <property type="taxonomic scope" value="Bacteria"/>
</dbReference>
<dbReference type="Gene3D" id="3.20.20.70">
    <property type="entry name" value="Aldolase class I"/>
    <property type="match status" value="1"/>
</dbReference>
<evidence type="ECO:0000256" key="8">
    <source>
        <dbReference type="ARBA" id="ARBA00023304"/>
    </source>
</evidence>
<dbReference type="Gene3D" id="1.10.238.260">
    <property type="match status" value="1"/>
</dbReference>
<dbReference type="InterPro" id="IPR013785">
    <property type="entry name" value="Aldolase_TIM"/>
</dbReference>
<accession>E1IFS5</accession>
<dbReference type="PANTHER" id="PTHR10277">
    <property type="entry name" value="HOMOCITRATE SYNTHASE-RELATED"/>
    <property type="match status" value="1"/>
</dbReference>
<dbReference type="PANTHER" id="PTHR10277:SF9">
    <property type="entry name" value="2-ISOPROPYLMALATE SYNTHASE 1, CHLOROPLASTIC-RELATED"/>
    <property type="match status" value="1"/>
</dbReference>